<dbReference type="PANTHER" id="PTHR30136:SF35">
    <property type="entry name" value="HTH-TYPE TRANSCRIPTIONAL REGULATOR RV1719"/>
    <property type="match status" value="1"/>
</dbReference>
<dbReference type="InterPro" id="IPR029016">
    <property type="entry name" value="GAF-like_dom_sf"/>
</dbReference>
<accession>A0ABU1D8U1</accession>
<keyword evidence="2" id="KW-0238">DNA-binding</keyword>
<reference evidence="6 7" key="1">
    <citation type="submission" date="2023-08" db="EMBL/GenBank/DDBJ databases">
        <title>Alcaligenaceae gen. nov., a novel taxon isolated from the sludge of Yixing Pesticide Factory.</title>
        <authorList>
            <person name="Ruan L."/>
        </authorList>
    </citation>
    <scope>NUCLEOTIDE SEQUENCE [LARGE SCALE GENOMIC DNA]</scope>
    <source>
        <strain evidence="6 7">LG-2</strain>
    </source>
</reference>
<dbReference type="SUPFAM" id="SSF46785">
    <property type="entry name" value="Winged helix' DNA-binding domain"/>
    <property type="match status" value="1"/>
</dbReference>
<dbReference type="EMBL" id="JAUZQE010000040">
    <property type="protein sequence ID" value="MDR4126868.1"/>
    <property type="molecule type" value="Genomic_DNA"/>
</dbReference>
<gene>
    <name evidence="6" type="ORF">Q8947_12855</name>
</gene>
<evidence type="ECO:0000256" key="3">
    <source>
        <dbReference type="ARBA" id="ARBA00023163"/>
    </source>
</evidence>
<dbReference type="InterPro" id="IPR005471">
    <property type="entry name" value="Tscrpt_reg_IclR_N"/>
</dbReference>
<feature type="domain" description="HTH iclR-type" evidence="4">
    <location>
        <begin position="17"/>
        <end position="79"/>
    </location>
</feature>
<evidence type="ECO:0000256" key="1">
    <source>
        <dbReference type="ARBA" id="ARBA00023015"/>
    </source>
</evidence>
<dbReference type="PROSITE" id="PS51077">
    <property type="entry name" value="HTH_ICLR"/>
    <property type="match status" value="1"/>
</dbReference>
<dbReference type="InterPro" id="IPR036388">
    <property type="entry name" value="WH-like_DNA-bd_sf"/>
</dbReference>
<dbReference type="Proteomes" id="UP001232156">
    <property type="component" value="Unassembled WGS sequence"/>
</dbReference>
<sequence>MTPDHEGDKRYSSPLFNNSLMKGIEVLTAFGPQNPDMNLPEIAAATGLSRSAAQRFAHTLETLGYLRKDPRSKRYSLTPKTVEIGYRYLLVNPLIDRANPFLLELNRTSGETVNLSEPDGTDMVYIARFATNLHASVHMPVGRRLPMYCTASGRAYLSLLAPKYVRTLLESAPRVRVTPTTITDIEELMDTIAMARENGYAHSDAEYYRGDLNIAVPITDAHGSPIAAVNISAPTARWTMERLREELVPLLLSTGRQISSEQPPLADAEPFRKGYGIMPAYP</sequence>
<dbReference type="InterPro" id="IPR050707">
    <property type="entry name" value="HTH_MetabolicPath_Reg"/>
</dbReference>
<evidence type="ECO:0000313" key="7">
    <source>
        <dbReference type="Proteomes" id="UP001232156"/>
    </source>
</evidence>
<proteinExistence type="predicted"/>
<dbReference type="InterPro" id="IPR036390">
    <property type="entry name" value="WH_DNA-bd_sf"/>
</dbReference>
<dbReference type="Gene3D" id="1.10.10.10">
    <property type="entry name" value="Winged helix-like DNA-binding domain superfamily/Winged helix DNA-binding domain"/>
    <property type="match status" value="1"/>
</dbReference>
<dbReference type="PROSITE" id="PS51078">
    <property type="entry name" value="ICLR_ED"/>
    <property type="match status" value="1"/>
</dbReference>
<protein>
    <submittedName>
        <fullName evidence="6">IclR family transcriptional regulator</fullName>
    </submittedName>
</protein>
<organism evidence="6 7">
    <name type="scientific">Yanghanlia caeni</name>
    <dbReference type="NCBI Taxonomy" id="3064283"/>
    <lineage>
        <taxon>Bacteria</taxon>
        <taxon>Pseudomonadati</taxon>
        <taxon>Pseudomonadota</taxon>
        <taxon>Betaproteobacteria</taxon>
        <taxon>Burkholderiales</taxon>
        <taxon>Alcaligenaceae</taxon>
        <taxon>Yanghanlia</taxon>
    </lineage>
</organism>
<comment type="caution">
    <text evidence="6">The sequence shown here is derived from an EMBL/GenBank/DDBJ whole genome shotgun (WGS) entry which is preliminary data.</text>
</comment>
<dbReference type="RefSeq" id="WP_347287489.1">
    <property type="nucleotide sequence ID" value="NZ_JAUZQE010000040.1"/>
</dbReference>
<name>A0ABU1D8U1_9BURK</name>
<dbReference type="Pfam" id="PF01614">
    <property type="entry name" value="IclR_C"/>
    <property type="match status" value="1"/>
</dbReference>
<dbReference type="Pfam" id="PF09339">
    <property type="entry name" value="HTH_IclR"/>
    <property type="match status" value="1"/>
</dbReference>
<feature type="domain" description="IclR-ED" evidence="5">
    <location>
        <begin position="80"/>
        <end position="264"/>
    </location>
</feature>
<keyword evidence="7" id="KW-1185">Reference proteome</keyword>
<dbReference type="SMART" id="SM00346">
    <property type="entry name" value="HTH_ICLR"/>
    <property type="match status" value="1"/>
</dbReference>
<dbReference type="Gene3D" id="3.30.450.40">
    <property type="match status" value="1"/>
</dbReference>
<evidence type="ECO:0000256" key="2">
    <source>
        <dbReference type="ARBA" id="ARBA00023125"/>
    </source>
</evidence>
<evidence type="ECO:0000259" key="5">
    <source>
        <dbReference type="PROSITE" id="PS51078"/>
    </source>
</evidence>
<dbReference type="SUPFAM" id="SSF55781">
    <property type="entry name" value="GAF domain-like"/>
    <property type="match status" value="1"/>
</dbReference>
<dbReference type="InterPro" id="IPR014757">
    <property type="entry name" value="Tscrpt_reg_IclR_C"/>
</dbReference>
<evidence type="ECO:0000313" key="6">
    <source>
        <dbReference type="EMBL" id="MDR4126868.1"/>
    </source>
</evidence>
<dbReference type="PANTHER" id="PTHR30136">
    <property type="entry name" value="HELIX-TURN-HELIX TRANSCRIPTIONAL REGULATOR, ICLR FAMILY"/>
    <property type="match status" value="1"/>
</dbReference>
<keyword evidence="1" id="KW-0805">Transcription regulation</keyword>
<keyword evidence="3" id="KW-0804">Transcription</keyword>
<evidence type="ECO:0000259" key="4">
    <source>
        <dbReference type="PROSITE" id="PS51077"/>
    </source>
</evidence>